<sequence length="162" mass="17735">MEAYDARMTPISAVCCVCSEGKLCITLEGRKVFVELGHIITVVIAITLTVGERERGPPLSPSDPFFVVSAEPPHPPVRIRRNVRHTRGPALFHTALDACRWFASAHGRRTLTDRRTRGMGRSVVAFPGRCPRSRDPPRPVASDGSPIPPRPQIAPRSRAASP</sequence>
<feature type="region of interest" description="Disordered" evidence="1">
    <location>
        <begin position="113"/>
        <end position="162"/>
    </location>
</feature>
<dbReference type="EMBL" id="AMZH03002036">
    <property type="protein sequence ID" value="RRT77012.1"/>
    <property type="molecule type" value="Genomic_DNA"/>
</dbReference>
<reference evidence="2 3" key="1">
    <citation type="journal article" date="2014" name="Agronomy (Basel)">
        <title>A Draft Genome Sequence for Ensete ventricosum, the Drought-Tolerant Tree Against Hunger.</title>
        <authorList>
            <person name="Harrison J."/>
            <person name="Moore K.A."/>
            <person name="Paszkiewicz K."/>
            <person name="Jones T."/>
            <person name="Grant M."/>
            <person name="Ambacheew D."/>
            <person name="Muzemil S."/>
            <person name="Studholme D.J."/>
        </authorList>
    </citation>
    <scope>NUCLEOTIDE SEQUENCE [LARGE SCALE GENOMIC DNA]</scope>
</reference>
<gene>
    <name evidence="2" type="ORF">B296_00012744</name>
</gene>
<comment type="caution">
    <text evidence="2">The sequence shown here is derived from an EMBL/GenBank/DDBJ whole genome shotgun (WGS) entry which is preliminary data.</text>
</comment>
<evidence type="ECO:0000256" key="1">
    <source>
        <dbReference type="SAM" id="MobiDB-lite"/>
    </source>
</evidence>
<dbReference type="Proteomes" id="UP000287651">
    <property type="component" value="Unassembled WGS sequence"/>
</dbReference>
<name>A0A427ALI1_ENSVE</name>
<proteinExistence type="predicted"/>
<dbReference type="AlphaFoldDB" id="A0A427ALI1"/>
<protein>
    <submittedName>
        <fullName evidence="2">Uncharacterized protein</fullName>
    </submittedName>
</protein>
<accession>A0A427ALI1</accession>
<evidence type="ECO:0000313" key="3">
    <source>
        <dbReference type="Proteomes" id="UP000287651"/>
    </source>
</evidence>
<organism evidence="2 3">
    <name type="scientific">Ensete ventricosum</name>
    <name type="common">Abyssinian banana</name>
    <name type="synonym">Musa ensete</name>
    <dbReference type="NCBI Taxonomy" id="4639"/>
    <lineage>
        <taxon>Eukaryota</taxon>
        <taxon>Viridiplantae</taxon>
        <taxon>Streptophyta</taxon>
        <taxon>Embryophyta</taxon>
        <taxon>Tracheophyta</taxon>
        <taxon>Spermatophyta</taxon>
        <taxon>Magnoliopsida</taxon>
        <taxon>Liliopsida</taxon>
        <taxon>Zingiberales</taxon>
        <taxon>Musaceae</taxon>
        <taxon>Ensete</taxon>
    </lineage>
</organism>
<evidence type="ECO:0000313" key="2">
    <source>
        <dbReference type="EMBL" id="RRT77012.1"/>
    </source>
</evidence>